<evidence type="ECO:0000313" key="2">
    <source>
        <dbReference type="Proteomes" id="UP001470230"/>
    </source>
</evidence>
<dbReference type="EMBL" id="JAPFFF010000013">
    <property type="protein sequence ID" value="KAK8872176.1"/>
    <property type="molecule type" value="Genomic_DNA"/>
</dbReference>
<gene>
    <name evidence="1" type="ORF">M9Y10_007939</name>
</gene>
<name>A0ABR2J2S1_9EUKA</name>
<accession>A0ABR2J2S1</accession>
<dbReference type="InterPro" id="IPR036770">
    <property type="entry name" value="Ankyrin_rpt-contain_sf"/>
</dbReference>
<evidence type="ECO:0000313" key="1">
    <source>
        <dbReference type="EMBL" id="KAK8872176.1"/>
    </source>
</evidence>
<dbReference type="SMART" id="SM00248">
    <property type="entry name" value="ANK"/>
    <property type="match status" value="2"/>
</dbReference>
<comment type="caution">
    <text evidence="1">The sequence shown here is derived from an EMBL/GenBank/DDBJ whole genome shotgun (WGS) entry which is preliminary data.</text>
</comment>
<dbReference type="PANTHER" id="PTHR24159">
    <property type="match status" value="1"/>
</dbReference>
<sequence length="387" mass="46489">MNLQQYLDEMKTIQCNILDFIDDEINKEENFQNIQIIFEDENICCTLNKLKLVLRMIANISNDHHRELNFFDKIEKIIILLTENIKKYFSNSDIFNIFKINKKILLFLIEEKMIIIDDHIAKKILTTEKFIEQNYPQYFVPEIKPFVNEKWFPNDIRDFIKKDLPDNYDNLRKKGENESYICTLIREDLVTEFIAHINRNDISLRSTIETSIYETNHFLIEKKNISFIEYSVYSGSIQIFQYLLREGVELTPSLWLCAVHGKNAEIIHILEENHIEPEDKNYKDCINESIKCHHNDIVTYIKNNLSTQEEEEIDFKNNFKENIVYLCFRYNNFSFFPQEIENIYILFYACKFDYLEIAKFLMDSGKFDINTKIILNVYFFLIQLIIM</sequence>
<protein>
    <recommendedName>
        <fullName evidence="3">DUF3447 domain-containing protein</fullName>
    </recommendedName>
</protein>
<dbReference type="PANTHER" id="PTHR24159:SF5">
    <property type="entry name" value="ANK_REP_REGION DOMAIN-CONTAINING PROTEIN"/>
    <property type="match status" value="1"/>
</dbReference>
<dbReference type="InterPro" id="IPR002110">
    <property type="entry name" value="Ankyrin_rpt"/>
</dbReference>
<proteinExistence type="predicted"/>
<reference evidence="1 2" key="1">
    <citation type="submission" date="2024-04" db="EMBL/GenBank/DDBJ databases">
        <title>Tritrichomonas musculus Genome.</title>
        <authorList>
            <person name="Alves-Ferreira E."/>
            <person name="Grigg M."/>
            <person name="Lorenzi H."/>
            <person name="Galac M."/>
        </authorList>
    </citation>
    <scope>NUCLEOTIDE SEQUENCE [LARGE SCALE GENOMIC DNA]</scope>
    <source>
        <strain evidence="1 2">EAF2021</strain>
    </source>
</reference>
<organism evidence="1 2">
    <name type="scientific">Tritrichomonas musculus</name>
    <dbReference type="NCBI Taxonomy" id="1915356"/>
    <lineage>
        <taxon>Eukaryota</taxon>
        <taxon>Metamonada</taxon>
        <taxon>Parabasalia</taxon>
        <taxon>Tritrichomonadida</taxon>
        <taxon>Tritrichomonadidae</taxon>
        <taxon>Tritrichomonas</taxon>
    </lineage>
</organism>
<dbReference type="Gene3D" id="1.25.40.20">
    <property type="entry name" value="Ankyrin repeat-containing domain"/>
    <property type="match status" value="1"/>
</dbReference>
<evidence type="ECO:0008006" key="3">
    <source>
        <dbReference type="Google" id="ProtNLM"/>
    </source>
</evidence>
<dbReference type="Proteomes" id="UP001470230">
    <property type="component" value="Unassembled WGS sequence"/>
</dbReference>
<keyword evidence="2" id="KW-1185">Reference proteome</keyword>
<dbReference type="SUPFAM" id="SSF48403">
    <property type="entry name" value="Ankyrin repeat"/>
    <property type="match status" value="1"/>
</dbReference>